<name>A0A8S1H4S7_9PELO</name>
<gene>
    <name evidence="2" type="ORF">CAUJ_LOCUS6231</name>
</gene>
<feature type="compositionally biased region" description="Basic and acidic residues" evidence="1">
    <location>
        <begin position="65"/>
        <end position="79"/>
    </location>
</feature>
<dbReference type="Proteomes" id="UP000835052">
    <property type="component" value="Unassembled WGS sequence"/>
</dbReference>
<feature type="compositionally biased region" description="Low complexity" evidence="1">
    <location>
        <begin position="52"/>
        <end position="63"/>
    </location>
</feature>
<proteinExistence type="predicted"/>
<keyword evidence="3" id="KW-1185">Reference proteome</keyword>
<reference evidence="2" key="1">
    <citation type="submission" date="2020-10" db="EMBL/GenBank/DDBJ databases">
        <authorList>
            <person name="Kikuchi T."/>
        </authorList>
    </citation>
    <scope>NUCLEOTIDE SEQUENCE</scope>
    <source>
        <strain evidence="2">NKZ352</strain>
    </source>
</reference>
<protein>
    <submittedName>
        <fullName evidence="2">Uncharacterized protein</fullName>
    </submittedName>
</protein>
<comment type="caution">
    <text evidence="2">The sequence shown here is derived from an EMBL/GenBank/DDBJ whole genome shotgun (WGS) entry which is preliminary data.</text>
</comment>
<sequence>MRKALRRKLPESRVIGAKRQIRTAAAYAAAPHVFSNTNRDVVDDAERRNYATHGSTHRGSSTSQKSERRGEVRCVDKPP</sequence>
<evidence type="ECO:0000256" key="1">
    <source>
        <dbReference type="SAM" id="MobiDB-lite"/>
    </source>
</evidence>
<evidence type="ECO:0000313" key="2">
    <source>
        <dbReference type="EMBL" id="CAD6190312.1"/>
    </source>
</evidence>
<dbReference type="AlphaFoldDB" id="A0A8S1H4S7"/>
<accession>A0A8S1H4S7</accession>
<evidence type="ECO:0000313" key="3">
    <source>
        <dbReference type="Proteomes" id="UP000835052"/>
    </source>
</evidence>
<dbReference type="EMBL" id="CAJGYM010000015">
    <property type="protein sequence ID" value="CAD6190312.1"/>
    <property type="molecule type" value="Genomic_DNA"/>
</dbReference>
<organism evidence="2 3">
    <name type="scientific">Caenorhabditis auriculariae</name>
    <dbReference type="NCBI Taxonomy" id="2777116"/>
    <lineage>
        <taxon>Eukaryota</taxon>
        <taxon>Metazoa</taxon>
        <taxon>Ecdysozoa</taxon>
        <taxon>Nematoda</taxon>
        <taxon>Chromadorea</taxon>
        <taxon>Rhabditida</taxon>
        <taxon>Rhabditina</taxon>
        <taxon>Rhabditomorpha</taxon>
        <taxon>Rhabditoidea</taxon>
        <taxon>Rhabditidae</taxon>
        <taxon>Peloderinae</taxon>
        <taxon>Caenorhabditis</taxon>
    </lineage>
</organism>
<feature type="region of interest" description="Disordered" evidence="1">
    <location>
        <begin position="50"/>
        <end position="79"/>
    </location>
</feature>